<dbReference type="RefSeq" id="WP_259312082.1">
    <property type="nucleotide sequence ID" value="NZ_CP087164.1"/>
</dbReference>
<sequence length="164" mass="18002">MQEPGHGAGLTLWALLTHPGQRARVFADPGLADAAVEEAMRWMAPVGTATRQVLQCVEIGGVTLEPGARVAAVLASANRDERRWERADAFDIGRPAQAHRAFGTGPHFCVGHWLARYEQRIPLRMLFERLPSLRLDPDEPAEIGGWEFRGPARLPVLWDPPAAG</sequence>
<reference evidence="3" key="1">
    <citation type="journal article" date="2022" name="Int. J. Syst. Evol. Microbiol.">
        <title>Pseudomonas aegrilactucae sp. nov. and Pseudomonas morbosilactucae sp. nov., pathogens causing bacterial rot of lettuce in Japan.</title>
        <authorList>
            <person name="Sawada H."/>
            <person name="Fujikawa T."/>
            <person name="Satou M."/>
        </authorList>
    </citation>
    <scope>NUCLEOTIDE SEQUENCE</scope>
    <source>
        <strain evidence="3">0166_1</strain>
    </source>
</reference>
<comment type="similarity">
    <text evidence="1 2">Belongs to the cytochrome P450 family.</text>
</comment>
<evidence type="ECO:0000313" key="3">
    <source>
        <dbReference type="EMBL" id="UGS38050.1"/>
    </source>
</evidence>
<keyword evidence="4" id="KW-1185">Reference proteome</keyword>
<gene>
    <name evidence="3" type="primary">gcoA_3</name>
    <name evidence="3" type="ORF">DSM104329_04472</name>
</gene>
<dbReference type="GO" id="GO:0004497">
    <property type="term" value="F:monooxygenase activity"/>
    <property type="evidence" value="ECO:0007669"/>
    <property type="project" value="UniProtKB-KW"/>
</dbReference>
<protein>
    <submittedName>
        <fullName evidence="3">Aromatic O-demethylase, cytochrome P450 subunit</fullName>
        <ecNumber evidence="3">1.14.14.-</ecNumber>
    </submittedName>
</protein>
<keyword evidence="2" id="KW-0408">Iron</keyword>
<dbReference type="Pfam" id="PF00067">
    <property type="entry name" value="p450"/>
    <property type="match status" value="1"/>
</dbReference>
<dbReference type="GO" id="GO:0005506">
    <property type="term" value="F:iron ion binding"/>
    <property type="evidence" value="ECO:0007669"/>
    <property type="project" value="InterPro"/>
</dbReference>
<name>A0A9E6Y173_9ACTN</name>
<dbReference type="SUPFAM" id="SSF48264">
    <property type="entry name" value="Cytochrome P450"/>
    <property type="match status" value="1"/>
</dbReference>
<dbReference type="GO" id="GO:0020037">
    <property type="term" value="F:heme binding"/>
    <property type="evidence" value="ECO:0007669"/>
    <property type="project" value="InterPro"/>
</dbReference>
<dbReference type="GO" id="GO:0016705">
    <property type="term" value="F:oxidoreductase activity, acting on paired donors, with incorporation or reduction of molecular oxygen"/>
    <property type="evidence" value="ECO:0007669"/>
    <property type="project" value="InterPro"/>
</dbReference>
<dbReference type="EC" id="1.14.14.-" evidence="3"/>
<dbReference type="AlphaFoldDB" id="A0A9E6Y173"/>
<keyword evidence="2 3" id="KW-0560">Oxidoreductase</keyword>
<proteinExistence type="inferred from homology"/>
<dbReference type="EMBL" id="CP087164">
    <property type="protein sequence ID" value="UGS38050.1"/>
    <property type="molecule type" value="Genomic_DNA"/>
</dbReference>
<dbReference type="PANTHER" id="PTHR46696:SF1">
    <property type="entry name" value="CYTOCHROME P450 YJIB-RELATED"/>
    <property type="match status" value="1"/>
</dbReference>
<dbReference type="InterPro" id="IPR036396">
    <property type="entry name" value="Cyt_P450_sf"/>
</dbReference>
<organism evidence="3 4">
    <name type="scientific">Capillimicrobium parvum</name>
    <dbReference type="NCBI Taxonomy" id="2884022"/>
    <lineage>
        <taxon>Bacteria</taxon>
        <taxon>Bacillati</taxon>
        <taxon>Actinomycetota</taxon>
        <taxon>Thermoleophilia</taxon>
        <taxon>Solirubrobacterales</taxon>
        <taxon>Capillimicrobiaceae</taxon>
        <taxon>Capillimicrobium</taxon>
    </lineage>
</organism>
<keyword evidence="2" id="KW-0349">Heme</keyword>
<dbReference type="Gene3D" id="1.10.630.10">
    <property type="entry name" value="Cytochrome P450"/>
    <property type="match status" value="1"/>
</dbReference>
<evidence type="ECO:0000313" key="4">
    <source>
        <dbReference type="Proteomes" id="UP001162834"/>
    </source>
</evidence>
<dbReference type="Proteomes" id="UP001162834">
    <property type="component" value="Chromosome"/>
</dbReference>
<dbReference type="PROSITE" id="PS00086">
    <property type="entry name" value="CYTOCHROME_P450"/>
    <property type="match status" value="1"/>
</dbReference>
<evidence type="ECO:0000256" key="1">
    <source>
        <dbReference type="ARBA" id="ARBA00010617"/>
    </source>
</evidence>
<dbReference type="KEGG" id="sbae:DSM104329_04472"/>
<dbReference type="InterPro" id="IPR001128">
    <property type="entry name" value="Cyt_P450"/>
</dbReference>
<dbReference type="PANTHER" id="PTHR46696">
    <property type="entry name" value="P450, PUTATIVE (EUROFUNG)-RELATED"/>
    <property type="match status" value="1"/>
</dbReference>
<evidence type="ECO:0000256" key="2">
    <source>
        <dbReference type="RuleBase" id="RU000461"/>
    </source>
</evidence>
<keyword evidence="2" id="KW-0479">Metal-binding</keyword>
<keyword evidence="2" id="KW-0503">Monooxygenase</keyword>
<accession>A0A9E6Y173</accession>
<dbReference type="InterPro" id="IPR017972">
    <property type="entry name" value="Cyt_P450_CS"/>
</dbReference>